<evidence type="ECO:0000313" key="2">
    <source>
        <dbReference type="EMBL" id="AZV43565.1"/>
    </source>
</evidence>
<reference evidence="2 3" key="1">
    <citation type="submission" date="2018-01" db="EMBL/GenBank/DDBJ databases">
        <title>Bacillus asahii Genome sequencing and assembly.</title>
        <authorList>
            <person name="Jiang H."/>
            <person name="Feng Y."/>
            <person name="Zhao F."/>
            <person name="Lin X."/>
        </authorList>
    </citation>
    <scope>NUCLEOTIDE SEQUENCE [LARGE SCALE GENOMIC DNA]</scope>
    <source>
        <strain evidence="2 3">OM18</strain>
    </source>
</reference>
<dbReference type="AlphaFoldDB" id="A0A3T0KTI9"/>
<sequence length="44" mass="5224">MKINVNLLSKVEEKLEDKLESENPNMDLEVSIYEDDDKKKSKKR</sequence>
<dbReference type="EMBL" id="CP026095">
    <property type="protein sequence ID" value="AZV43565.1"/>
    <property type="molecule type" value="Genomic_DNA"/>
</dbReference>
<protein>
    <submittedName>
        <fullName evidence="2">Uncharacterized protein</fullName>
    </submittedName>
</protein>
<accession>A0A3T0KTI9</accession>
<dbReference type="KEGG" id="pasa:BAOM_2956"/>
<name>A0A3T0KTI9_9BACI</name>
<gene>
    <name evidence="2" type="ORF">BAOM_2956</name>
</gene>
<dbReference type="Proteomes" id="UP000283095">
    <property type="component" value="Chromosome"/>
</dbReference>
<evidence type="ECO:0000256" key="1">
    <source>
        <dbReference type="SAM" id="MobiDB-lite"/>
    </source>
</evidence>
<proteinExistence type="predicted"/>
<feature type="region of interest" description="Disordered" evidence="1">
    <location>
        <begin position="17"/>
        <end position="44"/>
    </location>
</feature>
<organism evidence="2 3">
    <name type="scientific">Peribacillus asahii</name>
    <dbReference type="NCBI Taxonomy" id="228899"/>
    <lineage>
        <taxon>Bacteria</taxon>
        <taxon>Bacillati</taxon>
        <taxon>Bacillota</taxon>
        <taxon>Bacilli</taxon>
        <taxon>Bacillales</taxon>
        <taxon>Bacillaceae</taxon>
        <taxon>Peribacillus</taxon>
    </lineage>
</organism>
<dbReference type="RefSeq" id="WP_257467320.1">
    <property type="nucleotide sequence ID" value="NZ_CP026095.1"/>
</dbReference>
<evidence type="ECO:0000313" key="3">
    <source>
        <dbReference type="Proteomes" id="UP000283095"/>
    </source>
</evidence>